<dbReference type="EnsemblMetazoa" id="XM_020003365.1">
    <property type="protein sequence ID" value="XP_019858924.1"/>
    <property type="gene ID" value="LOC105314675"/>
</dbReference>
<evidence type="ECO:0000313" key="2">
    <source>
        <dbReference type="Proteomes" id="UP000007879"/>
    </source>
</evidence>
<reference evidence="2" key="1">
    <citation type="journal article" date="2010" name="Nature">
        <title>The Amphimedon queenslandica genome and the evolution of animal complexity.</title>
        <authorList>
            <person name="Srivastava M."/>
            <person name="Simakov O."/>
            <person name="Chapman J."/>
            <person name="Fahey B."/>
            <person name="Gauthier M.E."/>
            <person name="Mitros T."/>
            <person name="Richards G.S."/>
            <person name="Conaco C."/>
            <person name="Dacre M."/>
            <person name="Hellsten U."/>
            <person name="Larroux C."/>
            <person name="Putnam N.H."/>
            <person name="Stanke M."/>
            <person name="Adamska M."/>
            <person name="Darling A."/>
            <person name="Degnan S.M."/>
            <person name="Oakley T.H."/>
            <person name="Plachetzki D.C."/>
            <person name="Zhai Y."/>
            <person name="Adamski M."/>
            <person name="Calcino A."/>
            <person name="Cummins S.F."/>
            <person name="Goodstein D.M."/>
            <person name="Harris C."/>
            <person name="Jackson D.J."/>
            <person name="Leys S.P."/>
            <person name="Shu S."/>
            <person name="Woodcroft B.J."/>
            <person name="Vervoort M."/>
            <person name="Kosik K.S."/>
            <person name="Manning G."/>
            <person name="Degnan B.M."/>
            <person name="Rokhsar D.S."/>
        </authorList>
    </citation>
    <scope>NUCLEOTIDE SEQUENCE [LARGE SCALE GENOMIC DNA]</scope>
</reference>
<dbReference type="RefSeq" id="XP_019858924.1">
    <property type="nucleotide sequence ID" value="XM_020003365.1"/>
</dbReference>
<dbReference type="PANTHER" id="PTHR46591:SF1">
    <property type="entry name" value="ZINC FINGER FYVE DOMAIN-CONTAINING PROTEIN 26"/>
    <property type="match status" value="1"/>
</dbReference>
<dbReference type="AlphaFoldDB" id="A0AAN0JPI1"/>
<organism evidence="1 2">
    <name type="scientific">Amphimedon queenslandica</name>
    <name type="common">Sponge</name>
    <dbReference type="NCBI Taxonomy" id="400682"/>
    <lineage>
        <taxon>Eukaryota</taxon>
        <taxon>Metazoa</taxon>
        <taxon>Porifera</taxon>
        <taxon>Demospongiae</taxon>
        <taxon>Heteroscleromorpha</taxon>
        <taxon>Haplosclerida</taxon>
        <taxon>Niphatidae</taxon>
        <taxon>Amphimedon</taxon>
    </lineage>
</organism>
<dbReference type="GO" id="GO:0000724">
    <property type="term" value="P:double-strand break repair via homologous recombination"/>
    <property type="evidence" value="ECO:0007669"/>
    <property type="project" value="InterPro"/>
</dbReference>
<accession>A0AAN0JPI1</accession>
<proteinExistence type="predicted"/>
<sequence length="325" mass="36680">MINYLYPFDSFNTIRAIGFSVYGKNEDIIDQESDNYWKDAYQNAYSKHCSNNVFVDQIWLPALKCGQLDNLEEALTCIDPSLSVWEQYLTGVCRFLSQRKLFHVLYRIQLFMKDFVRAAMTCIKSACIQFFIGFSGHKTTLSDLYSRKHYLETARNHFRTAIDAKVKRNANFSTTELEGHMRTISLQMRVIDQLHKAAATNNTLNKPVPVTSMGDSGVQPSTLFGNGAVRGEVAAHLLISCQESPEAVFQIASDIISAYRLPSSKVFTEVSKQLAMKENYVGIRVLVQSIQKSHLMSPELNDEVCMAAIKVLATQTKEVMIASIN</sequence>
<dbReference type="GO" id="GO:0030496">
    <property type="term" value="C:midbody"/>
    <property type="evidence" value="ECO:0007669"/>
    <property type="project" value="TreeGrafter"/>
</dbReference>
<dbReference type="GO" id="GO:0032266">
    <property type="term" value="F:phosphatidylinositol-3-phosphate binding"/>
    <property type="evidence" value="ECO:0007669"/>
    <property type="project" value="InterPro"/>
</dbReference>
<dbReference type="Proteomes" id="UP000007879">
    <property type="component" value="Unassembled WGS sequence"/>
</dbReference>
<dbReference type="GO" id="GO:0005765">
    <property type="term" value="C:lysosomal membrane"/>
    <property type="evidence" value="ECO:0007669"/>
    <property type="project" value="TreeGrafter"/>
</dbReference>
<dbReference type="GO" id="GO:0000281">
    <property type="term" value="P:mitotic cytokinesis"/>
    <property type="evidence" value="ECO:0007669"/>
    <property type="project" value="InterPro"/>
</dbReference>
<name>A0AAN0JPI1_AMPQE</name>
<protein>
    <submittedName>
        <fullName evidence="1">Uncharacterized protein</fullName>
    </submittedName>
</protein>
<evidence type="ECO:0000313" key="1">
    <source>
        <dbReference type="EnsemblMetazoa" id="XP_019858924.1"/>
    </source>
</evidence>
<keyword evidence="2" id="KW-1185">Reference proteome</keyword>
<dbReference type="InterPro" id="IPR028730">
    <property type="entry name" value="ZFYVE26"/>
</dbReference>
<dbReference type="GO" id="GO:0032465">
    <property type="term" value="P:regulation of cytokinesis"/>
    <property type="evidence" value="ECO:0007669"/>
    <property type="project" value="TreeGrafter"/>
</dbReference>
<dbReference type="GO" id="GO:0005813">
    <property type="term" value="C:centrosome"/>
    <property type="evidence" value="ECO:0007669"/>
    <property type="project" value="TreeGrafter"/>
</dbReference>
<dbReference type="PANTHER" id="PTHR46591">
    <property type="entry name" value="ZINC FINGER FYVE DOMAIN-CONTAINING PROTEIN 26"/>
    <property type="match status" value="1"/>
</dbReference>
<dbReference type="GeneID" id="105314675"/>
<reference evidence="1" key="2">
    <citation type="submission" date="2024-06" db="UniProtKB">
        <authorList>
            <consortium name="EnsemblMetazoa"/>
        </authorList>
    </citation>
    <scope>IDENTIFICATION</scope>
</reference>
<dbReference type="KEGG" id="aqu:105314675"/>